<dbReference type="EMBL" id="JADJMS010000035">
    <property type="protein sequence ID" value="MBK7416214.1"/>
    <property type="molecule type" value="Genomic_DNA"/>
</dbReference>
<evidence type="ECO:0000313" key="1">
    <source>
        <dbReference type="EMBL" id="MBK7416214.1"/>
    </source>
</evidence>
<dbReference type="AlphaFoldDB" id="A0A935K107"/>
<evidence type="ECO:0000313" key="2">
    <source>
        <dbReference type="Proteomes" id="UP000739411"/>
    </source>
</evidence>
<gene>
    <name evidence="1" type="ORF">IPJ38_15010</name>
</gene>
<comment type="caution">
    <text evidence="1">The sequence shown here is derived from an EMBL/GenBank/DDBJ whole genome shotgun (WGS) entry which is preliminary data.</text>
</comment>
<sequence>MTAFLAAALVTTRDEYRSGSKVVHQDAINLNNEFLDGGDELEGIENLFGKDCFLQQYNLNRKNH</sequence>
<protein>
    <submittedName>
        <fullName evidence="1">Uncharacterized protein</fullName>
    </submittedName>
</protein>
<name>A0A935K107_9RHOO</name>
<reference evidence="1 2" key="1">
    <citation type="submission" date="2020-10" db="EMBL/GenBank/DDBJ databases">
        <title>Connecting structure to function with the recovery of over 1000 high-quality activated sludge metagenome-assembled genomes encoding full-length rRNA genes using long-read sequencing.</title>
        <authorList>
            <person name="Singleton C.M."/>
            <person name="Petriglieri F."/>
            <person name="Kristensen J.M."/>
            <person name="Kirkegaard R.H."/>
            <person name="Michaelsen T.Y."/>
            <person name="Andersen M.H."/>
            <person name="Karst S.M."/>
            <person name="Dueholm M.S."/>
            <person name="Nielsen P.H."/>
            <person name="Albertsen M."/>
        </authorList>
    </citation>
    <scope>NUCLEOTIDE SEQUENCE [LARGE SCALE GENOMIC DNA]</scope>
    <source>
        <strain evidence="1">EsbW_18-Q3-R4-48_BATAC.463</strain>
    </source>
</reference>
<accession>A0A935K107</accession>
<organism evidence="1 2">
    <name type="scientific">Candidatus Dechloromonas phosphorivorans</name>
    <dbReference type="NCBI Taxonomy" id="2899244"/>
    <lineage>
        <taxon>Bacteria</taxon>
        <taxon>Pseudomonadati</taxon>
        <taxon>Pseudomonadota</taxon>
        <taxon>Betaproteobacteria</taxon>
        <taxon>Rhodocyclales</taxon>
        <taxon>Azonexaceae</taxon>
        <taxon>Dechloromonas</taxon>
    </lineage>
</organism>
<dbReference type="Proteomes" id="UP000739411">
    <property type="component" value="Unassembled WGS sequence"/>
</dbReference>
<proteinExistence type="predicted"/>